<reference evidence="6" key="1">
    <citation type="journal article" date="2019" name="Microbiol. Resour. Announc.">
        <title>Complete Genome Sequence of Rubrobacter xylanophilus Strain AA3-22, Isolated from Arima Onsen in Japan.</title>
        <authorList>
            <person name="Tomariguchi N."/>
            <person name="Miyazaki K."/>
        </authorList>
    </citation>
    <scope>NUCLEOTIDE SEQUENCE [LARGE SCALE GENOMIC DNA]</scope>
    <source>
        <strain evidence="6">AA3-22</strain>
    </source>
</reference>
<evidence type="ECO:0000256" key="3">
    <source>
        <dbReference type="ARBA" id="ARBA00011233"/>
    </source>
</evidence>
<dbReference type="PANTHER" id="PTHR30246:SF1">
    <property type="entry name" value="2-DEHYDRO-3-DEOXY-6-PHOSPHOGALACTONATE ALDOLASE-RELATED"/>
    <property type="match status" value="1"/>
</dbReference>
<accession>A0A510HK71</accession>
<evidence type="ECO:0000256" key="2">
    <source>
        <dbReference type="ARBA" id="ARBA00006906"/>
    </source>
</evidence>
<organism evidence="6 7">
    <name type="scientific">Rubrobacter xylanophilus</name>
    <dbReference type="NCBI Taxonomy" id="49319"/>
    <lineage>
        <taxon>Bacteria</taxon>
        <taxon>Bacillati</taxon>
        <taxon>Actinomycetota</taxon>
        <taxon>Rubrobacteria</taxon>
        <taxon>Rubrobacterales</taxon>
        <taxon>Rubrobacteraceae</taxon>
        <taxon>Rubrobacter</taxon>
    </lineage>
</organism>
<dbReference type="InterPro" id="IPR031338">
    <property type="entry name" value="KDPG/KHG_AS_2"/>
</dbReference>
<comment type="similarity">
    <text evidence="2">Belongs to the KHG/KDPG aldolase family.</text>
</comment>
<sequence>MPDGGKILERLGRLGLVAVVRGRSWEDAVGVSEALLEGGVGAIEVAYTTPEAGRALRELSRRRGEDFLLGAGTVTAPEQAEEAAASGAAFLVSPGFDPELTAAMLRTGCAALPGVLTPGEVMGALNSGVEALKLFPAGAVGPGYLKALLGPFPEARFVPTGGVTDRNAGEWFAVGAFAVGAGGALAPPFLRDRVHREEVVELARRFVEAVERAREERR</sequence>
<evidence type="ECO:0000256" key="4">
    <source>
        <dbReference type="ARBA" id="ARBA00023239"/>
    </source>
</evidence>
<dbReference type="Proteomes" id="UP000318065">
    <property type="component" value="Chromosome"/>
</dbReference>
<evidence type="ECO:0000256" key="5">
    <source>
        <dbReference type="ARBA" id="ARBA00023277"/>
    </source>
</evidence>
<proteinExistence type="inferred from homology"/>
<dbReference type="OrthoDB" id="9805177at2"/>
<dbReference type="Gene3D" id="3.20.20.70">
    <property type="entry name" value="Aldolase class I"/>
    <property type="match status" value="1"/>
</dbReference>
<dbReference type="RefSeq" id="WP_143528416.1">
    <property type="nucleotide sequence ID" value="NZ_AP019791.1"/>
</dbReference>
<dbReference type="EMBL" id="AP019791">
    <property type="protein sequence ID" value="BBL80410.1"/>
    <property type="molecule type" value="Genomic_DNA"/>
</dbReference>
<comment type="subunit">
    <text evidence="3">Homotrimer.</text>
</comment>
<dbReference type="Pfam" id="PF01081">
    <property type="entry name" value="Aldolase"/>
    <property type="match status" value="1"/>
</dbReference>
<evidence type="ECO:0000313" key="7">
    <source>
        <dbReference type="Proteomes" id="UP000318065"/>
    </source>
</evidence>
<evidence type="ECO:0000256" key="1">
    <source>
        <dbReference type="ARBA" id="ARBA00004761"/>
    </source>
</evidence>
<evidence type="ECO:0000313" key="6">
    <source>
        <dbReference type="EMBL" id="BBL80410.1"/>
    </source>
</evidence>
<comment type="pathway">
    <text evidence="1">Carbohydrate acid metabolism.</text>
</comment>
<dbReference type="CDD" id="cd00452">
    <property type="entry name" value="KDPG_aldolase"/>
    <property type="match status" value="1"/>
</dbReference>
<dbReference type="GO" id="GO:0016829">
    <property type="term" value="F:lyase activity"/>
    <property type="evidence" value="ECO:0007669"/>
    <property type="project" value="UniProtKB-KW"/>
</dbReference>
<keyword evidence="7" id="KW-1185">Reference proteome</keyword>
<keyword evidence="5" id="KW-0119">Carbohydrate metabolism</keyword>
<gene>
    <name evidence="6" type="ORF">RxyAA322_22640</name>
</gene>
<dbReference type="PROSITE" id="PS00160">
    <property type="entry name" value="ALDOLASE_KDPG_KHG_2"/>
    <property type="match status" value="1"/>
</dbReference>
<protein>
    <submittedName>
        <fullName evidence="6">Ketohydroxyglutarate aldolase</fullName>
    </submittedName>
</protein>
<dbReference type="InterPro" id="IPR013785">
    <property type="entry name" value="Aldolase_TIM"/>
</dbReference>
<name>A0A510HK71_9ACTN</name>
<dbReference type="AlphaFoldDB" id="A0A510HK71"/>
<keyword evidence="4" id="KW-0456">Lyase</keyword>
<dbReference type="SUPFAM" id="SSF51569">
    <property type="entry name" value="Aldolase"/>
    <property type="match status" value="1"/>
</dbReference>
<dbReference type="InterPro" id="IPR000887">
    <property type="entry name" value="Aldlse_KDPG_KHG"/>
</dbReference>
<dbReference type="PANTHER" id="PTHR30246">
    <property type="entry name" value="2-KETO-3-DEOXY-6-PHOSPHOGLUCONATE ALDOLASE"/>
    <property type="match status" value="1"/>
</dbReference>
<dbReference type="NCBIfam" id="TIGR01182">
    <property type="entry name" value="eda"/>
    <property type="match status" value="1"/>
</dbReference>